<dbReference type="EMBL" id="PDJD01000001">
    <property type="protein sequence ID" value="PFG20268.1"/>
    <property type="molecule type" value="Genomic_DNA"/>
</dbReference>
<accession>A0A2A9D0P1</accession>
<gene>
    <name evidence="1" type="ORF">ATL40_1865</name>
</gene>
<comment type="caution">
    <text evidence="1">The sequence shown here is derived from an EMBL/GenBank/DDBJ whole genome shotgun (WGS) entry which is preliminary data.</text>
</comment>
<name>A0A2A9D0P1_9MICO</name>
<organism evidence="1 2">
    <name type="scientific">Serinibacter salmoneus</name>
    <dbReference type="NCBI Taxonomy" id="556530"/>
    <lineage>
        <taxon>Bacteria</taxon>
        <taxon>Bacillati</taxon>
        <taxon>Actinomycetota</taxon>
        <taxon>Actinomycetes</taxon>
        <taxon>Micrococcales</taxon>
        <taxon>Beutenbergiaceae</taxon>
        <taxon>Serinibacter</taxon>
    </lineage>
</organism>
<sequence>MHMDWDDPSAGEWIAPLLGTPGSLGGGVPEGYEAHVRLPNSADPQDNSATLVQRSSVSEPDERDQLDRLLAVLAPVTGGQVCHFAMWSGWAWLIDADADPRRHTASVPLMAFPAWTTPWARRRALRRYQEQHADSLVRRPRGGYLTPFGAGLGQDFMLYSGPLAQARRFDDFHASQSPSMFWPHDRSWFVWTDIDSAFTVVGGAREALSPLVDSGIGGEWVDREAEFIPVWESHP</sequence>
<reference evidence="1 2" key="1">
    <citation type="submission" date="2017-10" db="EMBL/GenBank/DDBJ databases">
        <title>Sequencing the genomes of 1000 actinobacteria strains.</title>
        <authorList>
            <person name="Klenk H.-P."/>
        </authorList>
    </citation>
    <scope>NUCLEOTIDE SEQUENCE [LARGE SCALE GENOMIC DNA]</scope>
    <source>
        <strain evidence="1 2">DSM 21801</strain>
    </source>
</reference>
<dbReference type="OrthoDB" id="2426596at2"/>
<proteinExistence type="predicted"/>
<dbReference type="Proteomes" id="UP000224915">
    <property type="component" value="Unassembled WGS sequence"/>
</dbReference>
<evidence type="ECO:0000313" key="1">
    <source>
        <dbReference type="EMBL" id="PFG20268.1"/>
    </source>
</evidence>
<protein>
    <submittedName>
        <fullName evidence="1">Uncharacterized protein</fullName>
    </submittedName>
</protein>
<dbReference type="AlphaFoldDB" id="A0A2A9D0P1"/>
<evidence type="ECO:0000313" key="2">
    <source>
        <dbReference type="Proteomes" id="UP000224915"/>
    </source>
</evidence>
<keyword evidence="2" id="KW-1185">Reference proteome</keyword>
<dbReference type="RefSeq" id="WP_098469277.1">
    <property type="nucleotide sequence ID" value="NZ_PDJD01000001.1"/>
</dbReference>